<accession>A0AAD8XZE1</accession>
<gene>
    <name evidence="2" type="ORF">QTG54_012855</name>
</gene>
<feature type="transmembrane region" description="Helical" evidence="1">
    <location>
        <begin position="32"/>
        <end position="52"/>
    </location>
</feature>
<proteinExistence type="predicted"/>
<keyword evidence="3" id="KW-1185">Reference proteome</keyword>
<dbReference type="EMBL" id="JATAAI010000029">
    <property type="protein sequence ID" value="KAK1736255.1"/>
    <property type="molecule type" value="Genomic_DNA"/>
</dbReference>
<keyword evidence="1" id="KW-0472">Membrane</keyword>
<feature type="transmembrane region" description="Helical" evidence="1">
    <location>
        <begin position="203"/>
        <end position="223"/>
    </location>
</feature>
<keyword evidence="1" id="KW-1133">Transmembrane helix</keyword>
<organism evidence="2 3">
    <name type="scientific">Skeletonema marinoi</name>
    <dbReference type="NCBI Taxonomy" id="267567"/>
    <lineage>
        <taxon>Eukaryota</taxon>
        <taxon>Sar</taxon>
        <taxon>Stramenopiles</taxon>
        <taxon>Ochrophyta</taxon>
        <taxon>Bacillariophyta</taxon>
        <taxon>Coscinodiscophyceae</taxon>
        <taxon>Thalassiosirophycidae</taxon>
        <taxon>Thalassiosirales</taxon>
        <taxon>Skeletonemataceae</taxon>
        <taxon>Skeletonema</taxon>
        <taxon>Skeletonema marinoi-dohrnii complex</taxon>
    </lineage>
</organism>
<evidence type="ECO:0000313" key="2">
    <source>
        <dbReference type="EMBL" id="KAK1736255.1"/>
    </source>
</evidence>
<keyword evidence="1" id="KW-0812">Transmembrane</keyword>
<feature type="transmembrane region" description="Helical" evidence="1">
    <location>
        <begin position="114"/>
        <end position="139"/>
    </location>
</feature>
<comment type="caution">
    <text evidence="2">The sequence shown here is derived from an EMBL/GenBank/DDBJ whole genome shotgun (WGS) entry which is preliminary data.</text>
</comment>
<dbReference type="AlphaFoldDB" id="A0AAD8XZE1"/>
<evidence type="ECO:0000313" key="3">
    <source>
        <dbReference type="Proteomes" id="UP001224775"/>
    </source>
</evidence>
<feature type="transmembrane region" description="Helical" evidence="1">
    <location>
        <begin position="151"/>
        <end position="172"/>
    </location>
</feature>
<name>A0AAD8XZE1_9STRA</name>
<reference evidence="2" key="1">
    <citation type="submission" date="2023-06" db="EMBL/GenBank/DDBJ databases">
        <title>Survivors Of The Sea: Transcriptome response of Skeletonema marinoi to long-term dormancy.</title>
        <authorList>
            <person name="Pinder M.I.M."/>
            <person name="Kourtchenko O."/>
            <person name="Robertson E.K."/>
            <person name="Larsson T."/>
            <person name="Maumus F."/>
            <person name="Osuna-Cruz C.M."/>
            <person name="Vancaester E."/>
            <person name="Stenow R."/>
            <person name="Vandepoele K."/>
            <person name="Ploug H."/>
            <person name="Bruchert V."/>
            <person name="Godhe A."/>
            <person name="Topel M."/>
        </authorList>
    </citation>
    <scope>NUCLEOTIDE SEQUENCE</scope>
    <source>
        <strain evidence="2">R05AC</strain>
    </source>
</reference>
<protein>
    <submittedName>
        <fullName evidence="2">Uncharacterized protein</fullName>
    </submittedName>
</protein>
<dbReference type="Proteomes" id="UP001224775">
    <property type="component" value="Unassembled WGS sequence"/>
</dbReference>
<sequence length="247" mass="27794">MFACHNIIHWVIDTTTVASSIMMITGHPADRWQLYACCGNIFGVTALVLSMISTLRCNLIQFTSTAGTPPIERHFGLWWYSKMVISTDKTIDVKDFTRHVEGCFPYPDMVNIDAAWSAARAFNTLALIGGFLWIMTDFFRTCAHGRIKPEPIWMGYVLLFTCIFSGLTLIALDSNTCKNNELLHVDQTEDYEFNDQCEISEGAILVVTATVFWFVASLCSLAANRSKNEYDESARSDTLEPLIWEGA</sequence>
<evidence type="ECO:0000256" key="1">
    <source>
        <dbReference type="SAM" id="Phobius"/>
    </source>
</evidence>